<dbReference type="InterPro" id="IPR036097">
    <property type="entry name" value="HisK_dim/P_sf"/>
</dbReference>
<dbReference type="SMART" id="SM00388">
    <property type="entry name" value="HisKA"/>
    <property type="match status" value="1"/>
</dbReference>
<dbReference type="EC" id="2.7.13.3" evidence="2"/>
<evidence type="ECO:0000256" key="2">
    <source>
        <dbReference type="ARBA" id="ARBA00012438"/>
    </source>
</evidence>
<comment type="catalytic activity">
    <reaction evidence="1">
        <text>ATP + protein L-histidine = ADP + protein N-phospho-L-histidine.</text>
        <dbReference type="EC" id="2.7.13.3"/>
    </reaction>
</comment>
<evidence type="ECO:0000256" key="1">
    <source>
        <dbReference type="ARBA" id="ARBA00000085"/>
    </source>
</evidence>
<sequence length="195" mass="20613">MPDDLTTQRHDRLRRIAPAVQHDINNAMMVLASNLELLGRSVADGAPRRQLDRCIEASKRLDATMRGFLDAARRPVEEPTRASLAQALRQVLPLLAVAAGARHGVDVAVADGLPEVALDRARLDLALLALVQDAVPLLAQGARIALAAEKRDGAVALVVTLPDGIAPSERAMDLLEAATGGTLEAGPVLAWPVKA</sequence>
<evidence type="ECO:0000259" key="3">
    <source>
        <dbReference type="SMART" id="SM00388"/>
    </source>
</evidence>
<protein>
    <recommendedName>
        <fullName evidence="2">histidine kinase</fullName>
        <ecNumber evidence="2">2.7.13.3</ecNumber>
    </recommendedName>
</protein>
<dbReference type="OrthoDB" id="7268980at2"/>
<evidence type="ECO:0000313" key="4">
    <source>
        <dbReference type="EMBL" id="SFK17925.1"/>
    </source>
</evidence>
<name>A0A1I3XEI2_9PROT</name>
<dbReference type="EMBL" id="FOSQ01000001">
    <property type="protein sequence ID" value="SFK17925.1"/>
    <property type="molecule type" value="Genomic_DNA"/>
</dbReference>
<gene>
    <name evidence="4" type="ORF">SAMN02745775_101232</name>
</gene>
<reference evidence="4 5" key="1">
    <citation type="submission" date="2016-10" db="EMBL/GenBank/DDBJ databases">
        <authorList>
            <person name="de Groot N.N."/>
        </authorList>
    </citation>
    <scope>NUCLEOTIDE SEQUENCE [LARGE SCALE GENOMIC DNA]</scope>
    <source>
        <strain evidence="4 5">DSM 19981</strain>
    </source>
</reference>
<evidence type="ECO:0000313" key="5">
    <source>
        <dbReference type="Proteomes" id="UP000199473"/>
    </source>
</evidence>
<dbReference type="STRING" id="1123062.SAMN02745775_101232"/>
<feature type="domain" description="Signal transduction histidine kinase dimerisation/phosphoacceptor" evidence="3">
    <location>
        <begin position="12"/>
        <end position="77"/>
    </location>
</feature>
<dbReference type="InterPro" id="IPR003661">
    <property type="entry name" value="HisK_dim/P_dom"/>
</dbReference>
<accession>A0A1I3XEI2</accession>
<proteinExistence type="predicted"/>
<dbReference type="SUPFAM" id="SSF55874">
    <property type="entry name" value="ATPase domain of HSP90 chaperone/DNA topoisomerase II/histidine kinase"/>
    <property type="match status" value="1"/>
</dbReference>
<dbReference type="GO" id="GO:0000155">
    <property type="term" value="F:phosphorelay sensor kinase activity"/>
    <property type="evidence" value="ECO:0007669"/>
    <property type="project" value="InterPro"/>
</dbReference>
<dbReference type="AlphaFoldDB" id="A0A1I3XEI2"/>
<dbReference type="RefSeq" id="WP_092954245.1">
    <property type="nucleotide sequence ID" value="NZ_FOSQ01000001.1"/>
</dbReference>
<dbReference type="Gene3D" id="3.30.565.10">
    <property type="entry name" value="Histidine kinase-like ATPase, C-terminal domain"/>
    <property type="match status" value="1"/>
</dbReference>
<dbReference type="InterPro" id="IPR036890">
    <property type="entry name" value="HATPase_C_sf"/>
</dbReference>
<dbReference type="Proteomes" id="UP000199473">
    <property type="component" value="Unassembled WGS sequence"/>
</dbReference>
<keyword evidence="5" id="KW-1185">Reference proteome</keyword>
<dbReference type="SUPFAM" id="SSF47384">
    <property type="entry name" value="Homodimeric domain of signal transducing histidine kinase"/>
    <property type="match status" value="1"/>
</dbReference>
<organism evidence="4 5">
    <name type="scientific">Falsiroseomonas stagni DSM 19981</name>
    <dbReference type="NCBI Taxonomy" id="1123062"/>
    <lineage>
        <taxon>Bacteria</taxon>
        <taxon>Pseudomonadati</taxon>
        <taxon>Pseudomonadota</taxon>
        <taxon>Alphaproteobacteria</taxon>
        <taxon>Acetobacterales</taxon>
        <taxon>Roseomonadaceae</taxon>
        <taxon>Falsiroseomonas</taxon>
    </lineage>
</organism>